<reference evidence="1 2" key="1">
    <citation type="journal article" date="2016" name="Sci. Rep.">
        <title>The genome sequence of the outbreeding globe artichoke constructed de novo incorporating a phase-aware low-pass sequencing strategy of F1 progeny.</title>
        <authorList>
            <person name="Scaglione D."/>
            <person name="Reyes-Chin-Wo S."/>
            <person name="Acquadro A."/>
            <person name="Froenicke L."/>
            <person name="Portis E."/>
            <person name="Beitel C."/>
            <person name="Tirone M."/>
            <person name="Mauro R."/>
            <person name="Lo Monaco A."/>
            <person name="Mauromicale G."/>
            <person name="Faccioli P."/>
            <person name="Cattivelli L."/>
            <person name="Rieseberg L."/>
            <person name="Michelmore R."/>
            <person name="Lanteri S."/>
        </authorList>
    </citation>
    <scope>NUCLEOTIDE SEQUENCE [LARGE SCALE GENOMIC DNA]</scope>
    <source>
        <strain evidence="1">2C</strain>
    </source>
</reference>
<evidence type="ECO:0008006" key="3">
    <source>
        <dbReference type="Google" id="ProtNLM"/>
    </source>
</evidence>
<evidence type="ECO:0000313" key="2">
    <source>
        <dbReference type="Proteomes" id="UP000243975"/>
    </source>
</evidence>
<dbReference type="EMBL" id="LEKV01004434">
    <property type="protein sequence ID" value="KVH95030.1"/>
    <property type="molecule type" value="Genomic_DNA"/>
</dbReference>
<feature type="non-terminal residue" evidence="1">
    <location>
        <position position="157"/>
    </location>
</feature>
<name>A0A103XQL0_CYNCS</name>
<dbReference type="AlphaFoldDB" id="A0A103XQL0"/>
<feature type="non-terminal residue" evidence="1">
    <location>
        <position position="1"/>
    </location>
</feature>
<sequence length="157" mass="17921">VINLDQLKRKKKAKKNLIIERKTGNKQPTLGNKRPSECAFFHDTGHQLLYCPDHSCRSCEKKSPRHYASDCFKNPNHNKALTRSTMDNDLSTMPSRFSQAQKSTTFTSNDTTELMKQMMCNFSHTMDTALAQGTSWLFDAGCCNHMTQTVMSLSQRH</sequence>
<keyword evidence="2" id="KW-1185">Reference proteome</keyword>
<comment type="caution">
    <text evidence="1">The sequence shown here is derived from an EMBL/GenBank/DDBJ whole genome shotgun (WGS) entry which is preliminary data.</text>
</comment>
<accession>A0A103XQL0</accession>
<dbReference type="Gramene" id="KVH95030">
    <property type="protein sequence ID" value="KVH95030"/>
    <property type="gene ID" value="Ccrd_002901"/>
</dbReference>
<organism evidence="1 2">
    <name type="scientific">Cynara cardunculus var. scolymus</name>
    <name type="common">Globe artichoke</name>
    <name type="synonym">Cynara scolymus</name>
    <dbReference type="NCBI Taxonomy" id="59895"/>
    <lineage>
        <taxon>Eukaryota</taxon>
        <taxon>Viridiplantae</taxon>
        <taxon>Streptophyta</taxon>
        <taxon>Embryophyta</taxon>
        <taxon>Tracheophyta</taxon>
        <taxon>Spermatophyta</taxon>
        <taxon>Magnoliopsida</taxon>
        <taxon>eudicotyledons</taxon>
        <taxon>Gunneridae</taxon>
        <taxon>Pentapetalae</taxon>
        <taxon>asterids</taxon>
        <taxon>campanulids</taxon>
        <taxon>Asterales</taxon>
        <taxon>Asteraceae</taxon>
        <taxon>Carduoideae</taxon>
        <taxon>Cardueae</taxon>
        <taxon>Carduinae</taxon>
        <taxon>Cynara</taxon>
    </lineage>
</organism>
<gene>
    <name evidence="1" type="ORF">Ccrd_002901</name>
</gene>
<protein>
    <recommendedName>
        <fullName evidence="3">Zinc finger, CCHC-type</fullName>
    </recommendedName>
</protein>
<dbReference type="Proteomes" id="UP000243975">
    <property type="component" value="Unassembled WGS sequence"/>
</dbReference>
<evidence type="ECO:0000313" key="1">
    <source>
        <dbReference type="EMBL" id="KVH95030.1"/>
    </source>
</evidence>
<proteinExistence type="predicted"/>